<dbReference type="Proteomes" id="UP001205603">
    <property type="component" value="Unassembled WGS sequence"/>
</dbReference>
<keyword evidence="3" id="KW-1185">Reference proteome</keyword>
<evidence type="ECO:0000313" key="2">
    <source>
        <dbReference type="EMBL" id="MCP9611234.1"/>
    </source>
</evidence>
<proteinExistence type="predicted"/>
<dbReference type="SUPFAM" id="SSF56322">
    <property type="entry name" value="ADC synthase"/>
    <property type="match status" value="1"/>
</dbReference>
<evidence type="ECO:0000259" key="1">
    <source>
        <dbReference type="Pfam" id="PF00425"/>
    </source>
</evidence>
<dbReference type="Gene3D" id="3.60.120.10">
    <property type="entry name" value="Anthranilate synthase"/>
    <property type="match status" value="1"/>
</dbReference>
<name>A0ABT1MFV1_9BACT</name>
<accession>A0ABT1MFV1</accession>
<dbReference type="InterPro" id="IPR015890">
    <property type="entry name" value="Chorismate_C"/>
</dbReference>
<gene>
    <name evidence="2" type="ORF">NMU02_03905</name>
</gene>
<dbReference type="InterPro" id="IPR005801">
    <property type="entry name" value="ADC_synthase"/>
</dbReference>
<reference evidence="2 3" key="1">
    <citation type="submission" date="2022-07" db="EMBL/GenBank/DDBJ databases">
        <title>Fecal culturing of patients with breast cancer.</title>
        <authorList>
            <person name="Teng N.M.Y."/>
            <person name="Kiu R."/>
            <person name="Evans R."/>
            <person name="Baker D.J."/>
            <person name="Zenner C."/>
            <person name="Robinson S.D."/>
            <person name="Hall L.J."/>
        </authorList>
    </citation>
    <scope>NUCLEOTIDE SEQUENCE [LARGE SCALE GENOMIC DNA]</scope>
    <source>
        <strain evidence="2 3">LH1063</strain>
    </source>
</reference>
<dbReference type="PANTHER" id="PTHR42839">
    <property type="entry name" value="ISOCHORISMATE SYNTHASE ENTC"/>
    <property type="match status" value="1"/>
</dbReference>
<dbReference type="PANTHER" id="PTHR42839:SF2">
    <property type="entry name" value="ISOCHORISMATE SYNTHASE ENTC"/>
    <property type="match status" value="1"/>
</dbReference>
<sequence>MKSAISEISVIDKAISLCLSRGIPFYIYRLPGSEVIVFGAQTSVFVEEMGEIGAYIEEKGFLFSPFDILDSCPVYFLKGDYNLDTPDLLFKLSSIGKSVDWPLYKGEDITQDEYYEQVEHWIKLFETTDLRKAVLSRTRTIFCDGEKVALKIFDKMAARYPQAFVYMVYIPGKALWAGATPETFVRQNDDYLEVMSLAGTKKADDTTSWGQKDREEQQIVTEYIGEKFLSTFGKKPCLKGPFVRKAGTVSHLCTILRSEGRSPLNIVSSLVKELHPTPAVGGYPLNKAITLIKNTEKHERRYYAGYLGPVYGDGTFDLFVNLRCMEIFGNAVRIYVGGGITALSQPEAEWNETEIKSRTLLDVIGI</sequence>
<dbReference type="RefSeq" id="WP_255025950.1">
    <property type="nucleotide sequence ID" value="NZ_JANDHW010000003.1"/>
</dbReference>
<evidence type="ECO:0000313" key="3">
    <source>
        <dbReference type="Proteomes" id="UP001205603"/>
    </source>
</evidence>
<protein>
    <submittedName>
        <fullName evidence="2">Chorismate-binding protein</fullName>
    </submittedName>
</protein>
<comment type="caution">
    <text evidence="2">The sequence shown here is derived from an EMBL/GenBank/DDBJ whole genome shotgun (WGS) entry which is preliminary data.</text>
</comment>
<feature type="domain" description="Chorismate-utilising enzyme C-terminal" evidence="1">
    <location>
        <begin position="111"/>
        <end position="356"/>
    </location>
</feature>
<dbReference type="Pfam" id="PF00425">
    <property type="entry name" value="Chorismate_bind"/>
    <property type="match status" value="1"/>
</dbReference>
<dbReference type="EMBL" id="JANDHW010000003">
    <property type="protein sequence ID" value="MCP9611234.1"/>
    <property type="molecule type" value="Genomic_DNA"/>
</dbReference>
<organism evidence="2 3">
    <name type="scientific">Coprobacter tertius</name>
    <dbReference type="NCBI Taxonomy" id="2944915"/>
    <lineage>
        <taxon>Bacteria</taxon>
        <taxon>Pseudomonadati</taxon>
        <taxon>Bacteroidota</taxon>
        <taxon>Bacteroidia</taxon>
        <taxon>Bacteroidales</taxon>
        <taxon>Barnesiellaceae</taxon>
        <taxon>Coprobacter</taxon>
    </lineage>
</organism>